<gene>
    <name evidence="11" type="ORF">PG996_006202</name>
</gene>
<evidence type="ECO:0000256" key="2">
    <source>
        <dbReference type="ARBA" id="ARBA00022670"/>
    </source>
</evidence>
<keyword evidence="12" id="KW-1185">Reference proteome</keyword>
<dbReference type="Pfam" id="PF00026">
    <property type="entry name" value="Asp"/>
    <property type="match status" value="1"/>
</dbReference>
<sequence>MNTVAALATVSLIASTAHAQVVQFDIAKRTAQQPNRQRLIRRDATTYEQSIQNDVNRGGYFATVSVGSPGQKLTLQLDTGSSDIWVPSSSSSVCTKSASSDGSKGGRGGDGESSSGDDEGCQLGSFDSSKSTSMKVVGKNMFNISYVDGSHSYGDYFTDDFDIGGAKLTNLTMGLGLDTDIPYGLIGVGYALNEAIVADTQLASSAYQNLPVQMMNEGLISTNAYSLWLNDLDASTGQILFGGVDTEKYEGDMSIINVQKDSQTNAFTSFIVAMTSLTANSPSGSDSLMTRQFPIPVVLDSGTTLSYLPTELAVQVWKEVGAVYDTYTQMAFVPCGMENSKGTFEFGFAGPNGPKISVDMTELVLDIAEGSEAPRFQSGQYKGQPICQFGIQNFTSEPFLLGDTFLRSAYVVYDLENNQIGMAKTDFNSTKTNVVPFASKGATIPSGTVVKNQVAATGSSEGSVAQPTYAASKGFQSAAGIVPALEWAHMVVVGATTVFMLAGSGLFLL</sequence>
<dbReference type="CDD" id="cd05474">
    <property type="entry name" value="SAP_like"/>
    <property type="match status" value="1"/>
</dbReference>
<evidence type="ECO:0000256" key="5">
    <source>
        <dbReference type="ARBA" id="ARBA00022801"/>
    </source>
</evidence>
<dbReference type="InterPro" id="IPR033121">
    <property type="entry name" value="PEPTIDASE_A1"/>
</dbReference>
<dbReference type="InterPro" id="IPR021109">
    <property type="entry name" value="Peptidase_aspartic_dom_sf"/>
</dbReference>
<evidence type="ECO:0000313" key="12">
    <source>
        <dbReference type="Proteomes" id="UP001446871"/>
    </source>
</evidence>
<comment type="similarity">
    <text evidence="1 6">Belongs to the peptidase A1 family.</text>
</comment>
<evidence type="ECO:0000256" key="1">
    <source>
        <dbReference type="ARBA" id="ARBA00007447"/>
    </source>
</evidence>
<keyword evidence="5 6" id="KW-0378">Hydrolase</keyword>
<evidence type="ECO:0000256" key="8">
    <source>
        <dbReference type="SAM" id="Phobius"/>
    </source>
</evidence>
<organism evidence="11 12">
    <name type="scientific">Apiospora saccharicola</name>
    <dbReference type="NCBI Taxonomy" id="335842"/>
    <lineage>
        <taxon>Eukaryota</taxon>
        <taxon>Fungi</taxon>
        <taxon>Dikarya</taxon>
        <taxon>Ascomycota</taxon>
        <taxon>Pezizomycotina</taxon>
        <taxon>Sordariomycetes</taxon>
        <taxon>Xylariomycetidae</taxon>
        <taxon>Amphisphaeriales</taxon>
        <taxon>Apiosporaceae</taxon>
        <taxon>Apiospora</taxon>
    </lineage>
</organism>
<dbReference type="Gene3D" id="2.40.70.10">
    <property type="entry name" value="Acid Proteases"/>
    <property type="match status" value="2"/>
</dbReference>
<proteinExistence type="inferred from homology"/>
<name>A0ABR1VNM2_9PEZI</name>
<dbReference type="PROSITE" id="PS51767">
    <property type="entry name" value="PEPTIDASE_A1"/>
    <property type="match status" value="1"/>
</dbReference>
<feature type="chain" id="PRO_5046498509" description="Peptidase A1 domain-containing protein" evidence="9">
    <location>
        <begin position="20"/>
        <end position="509"/>
    </location>
</feature>
<evidence type="ECO:0000259" key="10">
    <source>
        <dbReference type="PROSITE" id="PS51767"/>
    </source>
</evidence>
<evidence type="ECO:0000256" key="7">
    <source>
        <dbReference type="SAM" id="MobiDB-lite"/>
    </source>
</evidence>
<feature type="signal peptide" evidence="9">
    <location>
        <begin position="1"/>
        <end position="19"/>
    </location>
</feature>
<evidence type="ECO:0000256" key="6">
    <source>
        <dbReference type="RuleBase" id="RU000454"/>
    </source>
</evidence>
<protein>
    <recommendedName>
        <fullName evidence="10">Peptidase A1 domain-containing protein</fullName>
    </recommendedName>
</protein>
<evidence type="ECO:0000256" key="3">
    <source>
        <dbReference type="ARBA" id="ARBA00022729"/>
    </source>
</evidence>
<dbReference type="InterPro" id="IPR001969">
    <property type="entry name" value="Aspartic_peptidase_AS"/>
</dbReference>
<feature type="transmembrane region" description="Helical" evidence="8">
    <location>
        <begin position="487"/>
        <end position="508"/>
    </location>
</feature>
<dbReference type="PANTHER" id="PTHR47966">
    <property type="entry name" value="BETA-SITE APP-CLEAVING ENZYME, ISOFORM A-RELATED"/>
    <property type="match status" value="1"/>
</dbReference>
<feature type="compositionally biased region" description="Low complexity" evidence="7">
    <location>
        <begin position="86"/>
        <end position="102"/>
    </location>
</feature>
<dbReference type="EMBL" id="JAQQWM010000003">
    <property type="protein sequence ID" value="KAK8072854.1"/>
    <property type="molecule type" value="Genomic_DNA"/>
</dbReference>
<dbReference type="PRINTS" id="PR00792">
    <property type="entry name" value="PEPSIN"/>
</dbReference>
<evidence type="ECO:0000256" key="9">
    <source>
        <dbReference type="SAM" id="SignalP"/>
    </source>
</evidence>
<dbReference type="SUPFAM" id="SSF50630">
    <property type="entry name" value="Acid proteases"/>
    <property type="match status" value="1"/>
</dbReference>
<keyword evidence="3 9" id="KW-0732">Signal</keyword>
<reference evidence="11 12" key="1">
    <citation type="submission" date="2023-01" db="EMBL/GenBank/DDBJ databases">
        <title>Analysis of 21 Apiospora genomes using comparative genomics revels a genus with tremendous synthesis potential of carbohydrate active enzymes and secondary metabolites.</title>
        <authorList>
            <person name="Sorensen T."/>
        </authorList>
    </citation>
    <scope>NUCLEOTIDE SEQUENCE [LARGE SCALE GENOMIC DNA]</scope>
    <source>
        <strain evidence="11 12">CBS 83171</strain>
    </source>
</reference>
<keyword evidence="8" id="KW-1133">Transmembrane helix</keyword>
<dbReference type="PANTHER" id="PTHR47966:SF65">
    <property type="entry name" value="ASPARTIC-TYPE ENDOPEPTIDASE"/>
    <property type="match status" value="1"/>
</dbReference>
<dbReference type="InterPro" id="IPR033876">
    <property type="entry name" value="SAP-like"/>
</dbReference>
<feature type="region of interest" description="Disordered" evidence="7">
    <location>
        <begin position="86"/>
        <end position="126"/>
    </location>
</feature>
<keyword evidence="8" id="KW-0812">Transmembrane</keyword>
<dbReference type="InterPro" id="IPR001461">
    <property type="entry name" value="Aspartic_peptidase_A1"/>
</dbReference>
<feature type="domain" description="Peptidase A1" evidence="10">
    <location>
        <begin position="60"/>
        <end position="423"/>
    </location>
</feature>
<keyword evidence="2 6" id="KW-0645">Protease</keyword>
<dbReference type="PROSITE" id="PS00141">
    <property type="entry name" value="ASP_PROTEASE"/>
    <property type="match status" value="1"/>
</dbReference>
<keyword evidence="4 6" id="KW-0064">Aspartyl protease</keyword>
<evidence type="ECO:0000313" key="11">
    <source>
        <dbReference type="EMBL" id="KAK8072854.1"/>
    </source>
</evidence>
<comment type="caution">
    <text evidence="11">The sequence shown here is derived from an EMBL/GenBank/DDBJ whole genome shotgun (WGS) entry which is preliminary data.</text>
</comment>
<dbReference type="Proteomes" id="UP001446871">
    <property type="component" value="Unassembled WGS sequence"/>
</dbReference>
<keyword evidence="8" id="KW-0472">Membrane</keyword>
<accession>A0ABR1VNM2</accession>
<evidence type="ECO:0000256" key="4">
    <source>
        <dbReference type="ARBA" id="ARBA00022750"/>
    </source>
</evidence>